<dbReference type="AlphaFoldDB" id="A0A6A6U5R6"/>
<dbReference type="Gene3D" id="2.30.110.10">
    <property type="entry name" value="Electron Transport, Fmn-binding Protein, Chain A"/>
    <property type="match status" value="1"/>
</dbReference>
<feature type="transmembrane region" description="Helical" evidence="2">
    <location>
        <begin position="248"/>
        <end position="271"/>
    </location>
</feature>
<evidence type="ECO:0000313" key="4">
    <source>
        <dbReference type="Proteomes" id="UP000799302"/>
    </source>
</evidence>
<dbReference type="PANTHER" id="PTHR39336:SF1">
    <property type="entry name" value="PYRIDOXAMINE PHOSPHATE OXIDASE FAMILY PROTEIN (AFU_ORTHOLOGUE AFUA_6G11440)"/>
    <property type="match status" value="1"/>
</dbReference>
<name>A0A6A6U5R6_9PEZI</name>
<dbReference type="Proteomes" id="UP000799302">
    <property type="component" value="Unassembled WGS sequence"/>
</dbReference>
<proteinExistence type="predicted"/>
<dbReference type="OrthoDB" id="539398at2759"/>
<protein>
    <recommendedName>
        <fullName evidence="5">Pyridoxamine phosphate oxidase family protein</fullName>
    </recommendedName>
</protein>
<keyword evidence="2" id="KW-0472">Membrane</keyword>
<evidence type="ECO:0000256" key="2">
    <source>
        <dbReference type="SAM" id="Phobius"/>
    </source>
</evidence>
<dbReference type="EMBL" id="MU004237">
    <property type="protein sequence ID" value="KAF2667492.1"/>
    <property type="molecule type" value="Genomic_DNA"/>
</dbReference>
<reference evidence="3" key="1">
    <citation type="journal article" date="2020" name="Stud. Mycol.">
        <title>101 Dothideomycetes genomes: a test case for predicting lifestyles and emergence of pathogens.</title>
        <authorList>
            <person name="Haridas S."/>
            <person name="Albert R."/>
            <person name="Binder M."/>
            <person name="Bloem J."/>
            <person name="Labutti K."/>
            <person name="Salamov A."/>
            <person name="Andreopoulos B."/>
            <person name="Baker S."/>
            <person name="Barry K."/>
            <person name="Bills G."/>
            <person name="Bluhm B."/>
            <person name="Cannon C."/>
            <person name="Castanera R."/>
            <person name="Culley D."/>
            <person name="Daum C."/>
            <person name="Ezra D."/>
            <person name="Gonzalez J."/>
            <person name="Henrissat B."/>
            <person name="Kuo A."/>
            <person name="Liang C."/>
            <person name="Lipzen A."/>
            <person name="Lutzoni F."/>
            <person name="Magnuson J."/>
            <person name="Mondo S."/>
            <person name="Nolan M."/>
            <person name="Ohm R."/>
            <person name="Pangilinan J."/>
            <person name="Park H.-J."/>
            <person name="Ramirez L."/>
            <person name="Alfaro M."/>
            <person name="Sun H."/>
            <person name="Tritt A."/>
            <person name="Yoshinaga Y."/>
            <person name="Zwiers L.-H."/>
            <person name="Turgeon B."/>
            <person name="Goodwin S."/>
            <person name="Spatafora J."/>
            <person name="Crous P."/>
            <person name="Grigoriev I."/>
        </authorList>
    </citation>
    <scope>NUCLEOTIDE SEQUENCE</scope>
    <source>
        <strain evidence="3">CBS 115976</strain>
    </source>
</reference>
<organism evidence="3 4">
    <name type="scientific">Microthyrium microscopicum</name>
    <dbReference type="NCBI Taxonomy" id="703497"/>
    <lineage>
        <taxon>Eukaryota</taxon>
        <taxon>Fungi</taxon>
        <taxon>Dikarya</taxon>
        <taxon>Ascomycota</taxon>
        <taxon>Pezizomycotina</taxon>
        <taxon>Dothideomycetes</taxon>
        <taxon>Dothideomycetes incertae sedis</taxon>
        <taxon>Microthyriales</taxon>
        <taxon>Microthyriaceae</taxon>
        <taxon>Microthyrium</taxon>
    </lineage>
</organism>
<gene>
    <name evidence="3" type="ORF">BT63DRAFT_441127</name>
</gene>
<sequence>MPTFYKSIPETLQEWIMQQPVFYIASAPTVGAHINVSPKGHPSRTLRILSPTHVLYLDATGSGCETTAHLYDNSRATIMLASHSASPRILRLFCKGAVHEAGTPEFNNLLHHFDQPPSLANPSPTNNKEEQEDWQASAIHKTVRSIISLHVFKVQTSCGYGVPVLRTSIPSERAESLTKASEDDVWCDRETLPRWAKNKEACGEVDAYWVKNNVRSLDGMPGLKAARRLKGEWIGVAEVKGFVWRVVVAQWVSVLLGLLLAVGLMGGMGCVDGERVKGLVMGCQEMGNMVWVKATMGRLGRSET</sequence>
<feature type="region of interest" description="Disordered" evidence="1">
    <location>
        <begin position="111"/>
        <end position="133"/>
    </location>
</feature>
<keyword evidence="2" id="KW-0812">Transmembrane</keyword>
<keyword evidence="4" id="KW-1185">Reference proteome</keyword>
<evidence type="ECO:0000313" key="3">
    <source>
        <dbReference type="EMBL" id="KAF2667492.1"/>
    </source>
</evidence>
<dbReference type="PANTHER" id="PTHR39336">
    <property type="entry name" value="PYRIDOXAMINE PHOSPHATE OXIDASE FAMILY PROTEIN (AFU_ORTHOLOGUE AFUA_6G11440)"/>
    <property type="match status" value="1"/>
</dbReference>
<dbReference type="InterPro" id="IPR012349">
    <property type="entry name" value="Split_barrel_FMN-bd"/>
</dbReference>
<evidence type="ECO:0000256" key="1">
    <source>
        <dbReference type="SAM" id="MobiDB-lite"/>
    </source>
</evidence>
<keyword evidence="2" id="KW-1133">Transmembrane helix</keyword>
<evidence type="ECO:0008006" key="5">
    <source>
        <dbReference type="Google" id="ProtNLM"/>
    </source>
</evidence>
<accession>A0A6A6U5R6</accession>